<dbReference type="PANTHER" id="PTHR45632">
    <property type="entry name" value="LD33804P"/>
    <property type="match status" value="1"/>
</dbReference>
<protein>
    <submittedName>
        <fullName evidence="2">Kelch-like protein</fullName>
    </submittedName>
</protein>
<proteinExistence type="predicted"/>
<evidence type="ECO:0000259" key="1">
    <source>
        <dbReference type="Pfam" id="PF20248"/>
    </source>
</evidence>
<evidence type="ECO:0000313" key="2">
    <source>
        <dbReference type="EMBL" id="TDC24033.1"/>
    </source>
</evidence>
<name>A0A4R4PPM5_9ACTN</name>
<dbReference type="PANTHER" id="PTHR45632:SF26">
    <property type="entry name" value="BTB DOMAIN-CONTAINING PROTEIN"/>
    <property type="match status" value="1"/>
</dbReference>
<sequence>LYFRGSAGLELQVPVHLRIGPVEVQGLTLSVGAGSEGIPVGVGTTFKVAFGPLQAVVEDIGVRATFAIRPDGDGNLGPLDVSFGFKPPTGVGLSVDAGVISGGGYLSFDPEKGEYAGALELEFANFLELKAIGLISTKKPDGSDGFSLLIVIATEFGGGGIQLGYGFTLLAVGGLVGLNRGMNLDALAQGVRSGAIESVMFPKDVVANAPRILSDLRTFFPAEDGKFLIGPMAKIGWGTPSIVTVSLGVIIEIPGNIAIVGVLKCLLPTKELPLLVLQVNFAGAIEFDKSRLWFFAELFESRILFMSIEGGIGLLVGWGDDAELVLTVGGFHPAFQPPALPFPVPRRLAIDILNNGVARIRVEGYFAITSNSVQFGAHAELTLGFDDFGIHGHLGFDALFRFSPFAFVIEVAAGVSLKAFGVGLFGIDLHFVLEGPSPFRAHGRGSISLLFFEISADFDITWGEEHNTVLPPIDVLPLLVSEIGKVDGWRTQLPTGGTKPLVTLRQLDPTEDLVLHPMGTLTVQQRAIPLGVRLDRVGQQAPRDGNRFTVEPAPNSGLVQVTATDDQFAMAQYQTMDDATKLSRPAYERQDAGIELTAEQSATEIARSRFVRRSSRYELRILDNKRKPKPRRTEPLATVSAAAKPKSKYYQPDPAVFDRLLAGNSVSTSPLSQQRAKQLQPFDDAVRIPGRRYVVAYARDNSQAFFPGSTATSFRSASAATDALRDRVGKDPRLAGKLHVIPVDEAHGTAPVPERWSSAGTLPVTTTGSPMVALNNGKVLYAGGTTPDGVPTRSGGLFEVDTATWTTPGELTVARDGHTLTTLLNGRALAIGGTGTETSAEIFDPVTNTWSAVPDPLTVGRSGHTATRLKSGLVLIAGGTSTDGRALASAELFDPATRKWTAVPSMSEARTDHQAVLIGEQVLVIGGRRPTGDTQSAPIAFCEIFNPADKTWTVTADLTAPRSGHQATLLADGGVLVTGGDASGVAVARRFDPASQRTAEVYRDGVWKRVKDLPTGRSHHHSIRIASGEVVVIGGSTGPAHDAGFRSVLVYHPAKDTWRSTGPLGTGRTDFAAALLPDGRLLVAGGIERSTVSVSTAELFTP</sequence>
<dbReference type="Gene3D" id="2.130.10.80">
    <property type="entry name" value="Galactose oxidase/kelch, beta-propeller"/>
    <property type="match status" value="4"/>
</dbReference>
<dbReference type="RefSeq" id="WP_132411307.1">
    <property type="nucleotide sequence ID" value="NZ_SMKA01000150.1"/>
</dbReference>
<comment type="caution">
    <text evidence="2">The sequence shown here is derived from an EMBL/GenBank/DDBJ whole genome shotgun (WGS) entry which is preliminary data.</text>
</comment>
<dbReference type="SUPFAM" id="SSF50965">
    <property type="entry name" value="Galactose oxidase, central domain"/>
    <property type="match status" value="1"/>
</dbReference>
<dbReference type="Pfam" id="PF20248">
    <property type="entry name" value="DUF6603"/>
    <property type="match status" value="1"/>
</dbReference>
<dbReference type="SMART" id="SM00612">
    <property type="entry name" value="Kelch"/>
    <property type="match status" value="6"/>
</dbReference>
<dbReference type="AlphaFoldDB" id="A0A4R4PPM5"/>
<organism evidence="2 3">
    <name type="scientific">Kribbella albertanoniae</name>
    <dbReference type="NCBI Taxonomy" id="1266829"/>
    <lineage>
        <taxon>Bacteria</taxon>
        <taxon>Bacillati</taxon>
        <taxon>Actinomycetota</taxon>
        <taxon>Actinomycetes</taxon>
        <taxon>Propionibacteriales</taxon>
        <taxon>Kribbellaceae</taxon>
        <taxon>Kribbella</taxon>
    </lineage>
</organism>
<accession>A0A4R4PPM5</accession>
<dbReference type="OrthoDB" id="535891at2"/>
<dbReference type="Proteomes" id="UP000295075">
    <property type="component" value="Unassembled WGS sequence"/>
</dbReference>
<dbReference type="InterPro" id="IPR046538">
    <property type="entry name" value="DUF6603"/>
</dbReference>
<dbReference type="Pfam" id="PF24681">
    <property type="entry name" value="Kelch_KLHDC2_KLHL20_DRC7"/>
    <property type="match status" value="1"/>
</dbReference>
<dbReference type="InterPro" id="IPR011043">
    <property type="entry name" value="Gal_Oxase/kelch_b-propeller"/>
</dbReference>
<gene>
    <name evidence="2" type="ORF">E1261_27050</name>
</gene>
<dbReference type="InterPro" id="IPR015915">
    <property type="entry name" value="Kelch-typ_b-propeller"/>
</dbReference>
<dbReference type="InterPro" id="IPR037293">
    <property type="entry name" value="Gal_Oxidase_central_sf"/>
</dbReference>
<feature type="non-terminal residue" evidence="2">
    <location>
        <position position="1"/>
    </location>
</feature>
<dbReference type="SUPFAM" id="SSF117281">
    <property type="entry name" value="Kelch motif"/>
    <property type="match status" value="1"/>
</dbReference>
<keyword evidence="3" id="KW-1185">Reference proteome</keyword>
<evidence type="ECO:0000313" key="3">
    <source>
        <dbReference type="Proteomes" id="UP000295075"/>
    </source>
</evidence>
<reference evidence="2 3" key="1">
    <citation type="submission" date="2019-03" db="EMBL/GenBank/DDBJ databases">
        <title>Draft genome sequences of novel Actinobacteria.</title>
        <authorList>
            <person name="Sahin N."/>
            <person name="Ay H."/>
            <person name="Saygin H."/>
        </authorList>
    </citation>
    <scope>NUCLEOTIDE SEQUENCE [LARGE SCALE GENOMIC DNA]</scope>
    <source>
        <strain evidence="2 3">JCM 30547</strain>
    </source>
</reference>
<dbReference type="EMBL" id="SMKA01000150">
    <property type="protein sequence ID" value="TDC24033.1"/>
    <property type="molecule type" value="Genomic_DNA"/>
</dbReference>
<dbReference type="InterPro" id="IPR006652">
    <property type="entry name" value="Kelch_1"/>
</dbReference>
<feature type="domain" description="DUF6603" evidence="1">
    <location>
        <begin position="15"/>
        <end position="579"/>
    </location>
</feature>